<feature type="compositionally biased region" description="Low complexity" evidence="5">
    <location>
        <begin position="85"/>
        <end position="107"/>
    </location>
</feature>
<keyword evidence="6" id="KW-1133">Transmembrane helix</keyword>
<dbReference type="InterPro" id="IPR009003">
    <property type="entry name" value="Peptidase_S1_PA"/>
</dbReference>
<dbReference type="PANTHER" id="PTHR43343">
    <property type="entry name" value="PEPTIDASE S12"/>
    <property type="match status" value="1"/>
</dbReference>
<dbReference type="GO" id="GO:0006508">
    <property type="term" value="P:proteolysis"/>
    <property type="evidence" value="ECO:0007669"/>
    <property type="project" value="UniProtKB-KW"/>
</dbReference>
<evidence type="ECO:0000256" key="5">
    <source>
        <dbReference type="SAM" id="MobiDB-lite"/>
    </source>
</evidence>
<feature type="transmembrane region" description="Helical" evidence="6">
    <location>
        <begin position="60"/>
        <end position="83"/>
    </location>
</feature>
<name>A0A1I1ZV00_9BACI</name>
<keyword evidence="3" id="KW-0378">Hydrolase</keyword>
<dbReference type="FunFam" id="2.40.10.10:FF:000001">
    <property type="entry name" value="Periplasmic serine protease DegS"/>
    <property type="match status" value="1"/>
</dbReference>
<dbReference type="PANTHER" id="PTHR43343:SF3">
    <property type="entry name" value="PROTEASE DO-LIKE 8, CHLOROPLASTIC"/>
    <property type="match status" value="1"/>
</dbReference>
<dbReference type="InterPro" id="IPR051201">
    <property type="entry name" value="Chloro_Bact_Ser_Proteases"/>
</dbReference>
<dbReference type="InterPro" id="IPR036034">
    <property type="entry name" value="PDZ_sf"/>
</dbReference>
<dbReference type="Pfam" id="PF13365">
    <property type="entry name" value="Trypsin_2"/>
    <property type="match status" value="1"/>
</dbReference>
<comment type="similarity">
    <text evidence="1">Belongs to the peptidase S1C family.</text>
</comment>
<feature type="compositionally biased region" description="Low complexity" evidence="5">
    <location>
        <begin position="37"/>
        <end position="47"/>
    </location>
</feature>
<proteinExistence type="inferred from homology"/>
<dbReference type="STRING" id="640948.SAMN05216238_11346"/>
<dbReference type="AlphaFoldDB" id="A0A1I1ZV00"/>
<evidence type="ECO:0000256" key="6">
    <source>
        <dbReference type="SAM" id="Phobius"/>
    </source>
</evidence>
<protein>
    <submittedName>
        <fullName evidence="8">Serine protease Do</fullName>
    </submittedName>
</protein>
<dbReference type="EMBL" id="FOMR01000013">
    <property type="protein sequence ID" value="SFE34453.1"/>
    <property type="molecule type" value="Genomic_DNA"/>
</dbReference>
<keyword evidence="2 8" id="KW-0645">Protease</keyword>
<dbReference type="OrthoDB" id="9758917at2"/>
<feature type="region of interest" description="Disordered" evidence="5">
    <location>
        <begin position="1"/>
        <end position="58"/>
    </location>
</feature>
<dbReference type="InterPro" id="IPR001940">
    <property type="entry name" value="Peptidase_S1C"/>
</dbReference>
<evidence type="ECO:0000256" key="2">
    <source>
        <dbReference type="ARBA" id="ARBA00022670"/>
    </source>
</evidence>
<sequence length="444" mass="47264">MDYNNQNDHENRDNMNQEFPDNQSDRETTSAEEGGIAQTARQNAQANQDKKTNNRKPGNLLSGLIGGIVSAVIVVLLFTTNIIPNDGTNSGSNGSSNENNDNQSSNTPEVTETIASDNADTASNMEEASKAVVGVTRIQQTNIWEQESSESGTGSGIIYKKENGDAYVVTNQHVVADAQEVEVALNNDERIDAEVLGTDQLSDLAVLKIDGSKIDTVASLGSSSDVEVGETAIAIGNPLGMEFANTLTRGIISGVDRSVNMDTNGDGQPDWVTEVLQTDAAINPGNSGGALVNSEGEVIGINSMKIAQTAVEGIGFAIPIDTAMPIIEQLEKDGTVSRPFIGISSVSISQVPQQYRDQVQVPESVEGGMVIAQTEEGSPAAEADLQQFDVITKINGNEVKSIVDLRKYLYNEAEAGETVELEIYRNGEAQAVSLELAEREQPSQ</sequence>
<evidence type="ECO:0000259" key="7">
    <source>
        <dbReference type="PROSITE" id="PS50106"/>
    </source>
</evidence>
<evidence type="ECO:0000256" key="4">
    <source>
        <dbReference type="ARBA" id="ARBA00022825"/>
    </source>
</evidence>
<evidence type="ECO:0000313" key="9">
    <source>
        <dbReference type="Proteomes" id="UP000199474"/>
    </source>
</evidence>
<dbReference type="Pfam" id="PF13180">
    <property type="entry name" value="PDZ_2"/>
    <property type="match status" value="1"/>
</dbReference>
<keyword evidence="6" id="KW-0812">Transmembrane</keyword>
<dbReference type="SUPFAM" id="SSF50494">
    <property type="entry name" value="Trypsin-like serine proteases"/>
    <property type="match status" value="1"/>
</dbReference>
<dbReference type="InterPro" id="IPR043504">
    <property type="entry name" value="Peptidase_S1_PA_chymotrypsin"/>
</dbReference>
<feature type="region of interest" description="Disordered" evidence="5">
    <location>
        <begin position="84"/>
        <end position="110"/>
    </location>
</feature>
<evidence type="ECO:0000256" key="1">
    <source>
        <dbReference type="ARBA" id="ARBA00010541"/>
    </source>
</evidence>
<dbReference type="RefSeq" id="WP_090086974.1">
    <property type="nucleotide sequence ID" value="NZ_FOMR01000013.1"/>
</dbReference>
<keyword evidence="9" id="KW-1185">Reference proteome</keyword>
<dbReference type="SMART" id="SM00228">
    <property type="entry name" value="PDZ"/>
    <property type="match status" value="1"/>
</dbReference>
<reference evidence="9" key="1">
    <citation type="submission" date="2016-10" db="EMBL/GenBank/DDBJ databases">
        <authorList>
            <person name="Varghese N."/>
            <person name="Submissions S."/>
        </authorList>
    </citation>
    <scope>NUCLEOTIDE SEQUENCE [LARGE SCALE GENOMIC DNA]</scope>
    <source>
        <strain evidence="9">DSM 22530</strain>
    </source>
</reference>
<dbReference type="InterPro" id="IPR001478">
    <property type="entry name" value="PDZ"/>
</dbReference>
<keyword evidence="6" id="KW-0472">Membrane</keyword>
<evidence type="ECO:0000256" key="3">
    <source>
        <dbReference type="ARBA" id="ARBA00022801"/>
    </source>
</evidence>
<dbReference type="GO" id="GO:0004252">
    <property type="term" value="F:serine-type endopeptidase activity"/>
    <property type="evidence" value="ECO:0007669"/>
    <property type="project" value="InterPro"/>
</dbReference>
<keyword evidence="4" id="KW-0720">Serine protease</keyword>
<dbReference type="Gene3D" id="2.40.10.10">
    <property type="entry name" value="Trypsin-like serine proteases"/>
    <property type="match status" value="2"/>
</dbReference>
<dbReference type="Proteomes" id="UP000199474">
    <property type="component" value="Unassembled WGS sequence"/>
</dbReference>
<dbReference type="SUPFAM" id="SSF50156">
    <property type="entry name" value="PDZ domain-like"/>
    <property type="match status" value="1"/>
</dbReference>
<organism evidence="8 9">
    <name type="scientific">Lentibacillus persicus</name>
    <dbReference type="NCBI Taxonomy" id="640948"/>
    <lineage>
        <taxon>Bacteria</taxon>
        <taxon>Bacillati</taxon>
        <taxon>Bacillota</taxon>
        <taxon>Bacilli</taxon>
        <taxon>Bacillales</taxon>
        <taxon>Bacillaceae</taxon>
        <taxon>Lentibacillus</taxon>
    </lineage>
</organism>
<dbReference type="PRINTS" id="PR00834">
    <property type="entry name" value="PROTEASES2C"/>
</dbReference>
<feature type="domain" description="PDZ" evidence="7">
    <location>
        <begin position="345"/>
        <end position="427"/>
    </location>
</feature>
<accession>A0A1I1ZV00</accession>
<dbReference type="PROSITE" id="PS50106">
    <property type="entry name" value="PDZ"/>
    <property type="match status" value="1"/>
</dbReference>
<dbReference type="Gene3D" id="2.30.42.10">
    <property type="match status" value="1"/>
</dbReference>
<evidence type="ECO:0000313" key="8">
    <source>
        <dbReference type="EMBL" id="SFE34453.1"/>
    </source>
</evidence>
<gene>
    <name evidence="8" type="ORF">SAMN05216238_11346</name>
</gene>